<dbReference type="InterPro" id="IPR003661">
    <property type="entry name" value="HisK_dim/P_dom"/>
</dbReference>
<feature type="coiled-coil region" evidence="6">
    <location>
        <begin position="431"/>
        <end position="458"/>
    </location>
</feature>
<feature type="domain" description="PAC" evidence="10">
    <location>
        <begin position="390"/>
        <end position="440"/>
    </location>
</feature>
<sequence>MVRVTRGVNPDGCVFLKLFNCQRAGNFMRLPSYSINKAPLWKNSFPVVYVLLSVGIVLSLFIPFIQGMGSALMDDISVYSVVHARTVWGTSFVAVICLLAFWVYVDMTREILVIIFFVSLLALLVMDLYVDVKVEWLLSGSMWVDGRLLSAGVQSLVLLVGYLLLIKKGSRFRVSQSILMVTLAVSIIFPLGVAGAFSNYHQYQPATIPMAMLVTLSYSACFYLTWRYFQKHRDECSAVILLTLVPALMIPLTVFFIGSRGSVADFVILYILRTLMFVIPVLWMLISFRRLYLRKKSDEEEMMVLNQRLSKSEFRYGSISQLMPTGVMLIDESGTIVEANDHVCKLFDYSPDEFIGLTVEQLVPEHIRGAHVGLRKAFRRENKMRQMAKTSSELVGLRKDGSSVPVEIGLAPIELDRHHYTLTSVVDVSERRQMMEELKEKNIKMDMAIERLSQSNQQLERFAFVCSHDLQEPVRMVLSFSQFLERRLEGTLDEKSQEYLNYITDGATRAREMITDILNFCRLDQNTDGHKEVDLTETCRQVKNTLQEVLSERQAEFTWEDNLPVIAAVPSQIFQLILNLVSNGIKFNVSEVPAVHVSVVRQTENLQIRIQDNGIGIDKKYQTKVFEIFQRLNSKAEFPGTGIGLAICKKIADQHGASLSIDSKVGKGSCFVLDWPADGIQNA</sequence>
<dbReference type="Pfam" id="PF00512">
    <property type="entry name" value="HisKA"/>
    <property type="match status" value="1"/>
</dbReference>
<dbReference type="Proteomes" id="UP000032266">
    <property type="component" value="Chromosome"/>
</dbReference>
<feature type="transmembrane region" description="Helical" evidence="7">
    <location>
        <begin position="206"/>
        <end position="226"/>
    </location>
</feature>
<feature type="transmembrane region" description="Helical" evidence="7">
    <location>
        <begin position="47"/>
        <end position="66"/>
    </location>
</feature>
<dbReference type="CDD" id="cd00082">
    <property type="entry name" value="HisKA"/>
    <property type="match status" value="1"/>
</dbReference>
<dbReference type="InterPro" id="IPR035965">
    <property type="entry name" value="PAS-like_dom_sf"/>
</dbReference>
<keyword evidence="7" id="KW-0812">Transmembrane</keyword>
<dbReference type="PATRIC" id="fig|1445510.3.peg.5839"/>
<dbReference type="SMART" id="SM00387">
    <property type="entry name" value="HATPase_c"/>
    <property type="match status" value="1"/>
</dbReference>
<evidence type="ECO:0000313" key="11">
    <source>
        <dbReference type="EMBL" id="AJQ97909.1"/>
    </source>
</evidence>
<keyword evidence="5 11" id="KW-0418">Kinase</keyword>
<dbReference type="EC" id="2.7.13.3" evidence="2"/>
<dbReference type="InterPro" id="IPR036097">
    <property type="entry name" value="HisK_dim/P_sf"/>
</dbReference>
<dbReference type="SUPFAM" id="SSF55785">
    <property type="entry name" value="PYP-like sensor domain (PAS domain)"/>
    <property type="match status" value="1"/>
</dbReference>
<keyword evidence="3" id="KW-0597">Phosphoprotein</keyword>
<dbReference type="SMART" id="SM00091">
    <property type="entry name" value="PAS"/>
    <property type="match status" value="1"/>
</dbReference>
<dbReference type="CDD" id="cd00130">
    <property type="entry name" value="PAS"/>
    <property type="match status" value="1"/>
</dbReference>
<evidence type="ECO:0000259" key="10">
    <source>
        <dbReference type="PROSITE" id="PS50113"/>
    </source>
</evidence>
<evidence type="ECO:0000256" key="7">
    <source>
        <dbReference type="SAM" id="Phobius"/>
    </source>
</evidence>
<evidence type="ECO:0000256" key="2">
    <source>
        <dbReference type="ARBA" id="ARBA00012438"/>
    </source>
</evidence>
<dbReference type="InterPro" id="IPR000014">
    <property type="entry name" value="PAS"/>
</dbReference>
<dbReference type="PANTHER" id="PTHR43304:SF1">
    <property type="entry name" value="PAC DOMAIN-CONTAINING PROTEIN"/>
    <property type="match status" value="1"/>
</dbReference>
<dbReference type="KEGG" id="gsn:YC6258_05881"/>
<dbReference type="GO" id="GO:0005886">
    <property type="term" value="C:plasma membrane"/>
    <property type="evidence" value="ECO:0007669"/>
    <property type="project" value="UniProtKB-ARBA"/>
</dbReference>
<organism evidence="11 12">
    <name type="scientific">Gynuella sunshinyii YC6258</name>
    <dbReference type="NCBI Taxonomy" id="1445510"/>
    <lineage>
        <taxon>Bacteria</taxon>
        <taxon>Pseudomonadati</taxon>
        <taxon>Pseudomonadota</taxon>
        <taxon>Gammaproteobacteria</taxon>
        <taxon>Oceanospirillales</taxon>
        <taxon>Saccharospirillaceae</taxon>
        <taxon>Gynuella</taxon>
    </lineage>
</organism>
<dbReference type="Gene3D" id="3.30.450.20">
    <property type="entry name" value="PAS domain"/>
    <property type="match status" value="1"/>
</dbReference>
<dbReference type="AlphaFoldDB" id="A0A0C5W5M5"/>
<dbReference type="PROSITE" id="PS50109">
    <property type="entry name" value="HIS_KIN"/>
    <property type="match status" value="1"/>
</dbReference>
<keyword evidence="12" id="KW-1185">Reference proteome</keyword>
<reference evidence="11 12" key="1">
    <citation type="submission" date="2014-01" db="EMBL/GenBank/DDBJ databases">
        <title>Full genme sequencing of cellulolytic bacterium Gynuella sunshinyii YC6258T gen. nov., sp. nov.</title>
        <authorList>
            <person name="Khan H."/>
            <person name="Chung E.J."/>
            <person name="Chung Y.R."/>
        </authorList>
    </citation>
    <scope>NUCLEOTIDE SEQUENCE [LARGE SCALE GENOMIC DNA]</scope>
    <source>
        <strain evidence="11 12">YC6258</strain>
    </source>
</reference>
<dbReference type="EMBL" id="CP007142">
    <property type="protein sequence ID" value="AJQ97909.1"/>
    <property type="molecule type" value="Genomic_DNA"/>
</dbReference>
<feature type="transmembrane region" description="Helical" evidence="7">
    <location>
        <begin position="238"/>
        <end position="257"/>
    </location>
</feature>
<dbReference type="InterPro" id="IPR036890">
    <property type="entry name" value="HATPase_C_sf"/>
</dbReference>
<feature type="transmembrane region" description="Helical" evidence="7">
    <location>
        <begin position="178"/>
        <end position="200"/>
    </location>
</feature>
<evidence type="ECO:0000256" key="5">
    <source>
        <dbReference type="ARBA" id="ARBA00022777"/>
    </source>
</evidence>
<feature type="transmembrane region" description="Helical" evidence="7">
    <location>
        <begin position="86"/>
        <end position="104"/>
    </location>
</feature>
<feature type="transmembrane region" description="Helical" evidence="7">
    <location>
        <begin position="149"/>
        <end position="166"/>
    </location>
</feature>
<keyword evidence="4" id="KW-0808">Transferase</keyword>
<dbReference type="InterPro" id="IPR003594">
    <property type="entry name" value="HATPase_dom"/>
</dbReference>
<evidence type="ECO:0000313" key="12">
    <source>
        <dbReference type="Proteomes" id="UP000032266"/>
    </source>
</evidence>
<evidence type="ECO:0000259" key="9">
    <source>
        <dbReference type="PROSITE" id="PS50112"/>
    </source>
</evidence>
<dbReference type="InterPro" id="IPR004358">
    <property type="entry name" value="Sig_transdc_His_kin-like_C"/>
</dbReference>
<feature type="domain" description="PAS" evidence="9">
    <location>
        <begin position="312"/>
        <end position="381"/>
    </location>
</feature>
<dbReference type="PROSITE" id="PS50112">
    <property type="entry name" value="PAS"/>
    <property type="match status" value="1"/>
</dbReference>
<name>A0A0C5W5M5_9GAMM</name>
<dbReference type="NCBIfam" id="TIGR00229">
    <property type="entry name" value="sensory_box"/>
    <property type="match status" value="1"/>
</dbReference>
<dbReference type="InterPro" id="IPR000700">
    <property type="entry name" value="PAS-assoc_C"/>
</dbReference>
<dbReference type="FunFam" id="3.30.565.10:FF:000006">
    <property type="entry name" value="Sensor histidine kinase WalK"/>
    <property type="match status" value="1"/>
</dbReference>
<dbReference type="Pfam" id="PF02518">
    <property type="entry name" value="HATPase_c"/>
    <property type="match status" value="1"/>
</dbReference>
<keyword evidence="6" id="KW-0175">Coiled coil</keyword>
<evidence type="ECO:0000256" key="4">
    <source>
        <dbReference type="ARBA" id="ARBA00022679"/>
    </source>
</evidence>
<dbReference type="PROSITE" id="PS50113">
    <property type="entry name" value="PAC"/>
    <property type="match status" value="1"/>
</dbReference>
<evidence type="ECO:0000256" key="1">
    <source>
        <dbReference type="ARBA" id="ARBA00000085"/>
    </source>
</evidence>
<dbReference type="OrthoDB" id="9808408at2"/>
<dbReference type="SMART" id="SM00388">
    <property type="entry name" value="HisKA"/>
    <property type="match status" value="1"/>
</dbReference>
<dbReference type="SUPFAM" id="SSF47384">
    <property type="entry name" value="Homodimeric domain of signal transducing histidine kinase"/>
    <property type="match status" value="1"/>
</dbReference>
<feature type="domain" description="Histidine kinase" evidence="8">
    <location>
        <begin position="465"/>
        <end position="679"/>
    </location>
</feature>
<keyword evidence="7" id="KW-1133">Transmembrane helix</keyword>
<evidence type="ECO:0000259" key="8">
    <source>
        <dbReference type="PROSITE" id="PS50109"/>
    </source>
</evidence>
<feature type="transmembrane region" description="Helical" evidence="7">
    <location>
        <begin position="111"/>
        <end position="129"/>
    </location>
</feature>
<dbReference type="InterPro" id="IPR005467">
    <property type="entry name" value="His_kinase_dom"/>
</dbReference>
<dbReference type="PRINTS" id="PR00344">
    <property type="entry name" value="BCTRLSENSOR"/>
</dbReference>
<accession>A0A0C5W5M5</accession>
<evidence type="ECO:0000256" key="3">
    <source>
        <dbReference type="ARBA" id="ARBA00022553"/>
    </source>
</evidence>
<dbReference type="Gene3D" id="3.30.565.10">
    <property type="entry name" value="Histidine kinase-like ATPase, C-terminal domain"/>
    <property type="match status" value="1"/>
</dbReference>
<dbReference type="InterPro" id="IPR052162">
    <property type="entry name" value="Sensor_kinase/Photoreceptor"/>
</dbReference>
<feature type="transmembrane region" description="Helical" evidence="7">
    <location>
        <begin position="263"/>
        <end position="286"/>
    </location>
</feature>
<dbReference type="Gene3D" id="1.10.287.130">
    <property type="match status" value="1"/>
</dbReference>
<dbReference type="STRING" id="1445510.YC6258_05881"/>
<protein>
    <recommendedName>
        <fullName evidence="2">histidine kinase</fullName>
        <ecNumber evidence="2">2.7.13.3</ecNumber>
    </recommendedName>
</protein>
<dbReference type="SUPFAM" id="SSF55874">
    <property type="entry name" value="ATPase domain of HSP90 chaperone/DNA topoisomerase II/histidine kinase"/>
    <property type="match status" value="1"/>
</dbReference>
<comment type="catalytic activity">
    <reaction evidence="1">
        <text>ATP + protein L-histidine = ADP + protein N-phospho-L-histidine.</text>
        <dbReference type="EC" id="2.7.13.3"/>
    </reaction>
</comment>
<dbReference type="GO" id="GO:0000155">
    <property type="term" value="F:phosphorelay sensor kinase activity"/>
    <property type="evidence" value="ECO:0007669"/>
    <property type="project" value="InterPro"/>
</dbReference>
<dbReference type="Pfam" id="PF13426">
    <property type="entry name" value="PAS_9"/>
    <property type="match status" value="1"/>
</dbReference>
<dbReference type="HOGENOM" id="CLU_402656_0_0_6"/>
<proteinExistence type="predicted"/>
<keyword evidence="7" id="KW-0472">Membrane</keyword>
<evidence type="ECO:0000256" key="6">
    <source>
        <dbReference type="SAM" id="Coils"/>
    </source>
</evidence>
<gene>
    <name evidence="11" type="ORF">YC6258_05881</name>
</gene>
<dbReference type="PANTHER" id="PTHR43304">
    <property type="entry name" value="PHYTOCHROME-LIKE PROTEIN CPH1"/>
    <property type="match status" value="1"/>
</dbReference>